<dbReference type="PANTHER" id="PTHR42861">
    <property type="entry name" value="CALCIUM-TRANSPORTING ATPASE"/>
    <property type="match status" value="1"/>
</dbReference>
<dbReference type="InterPro" id="IPR008250">
    <property type="entry name" value="ATPase_P-typ_transduc_dom_A_sf"/>
</dbReference>
<keyword evidence="6" id="KW-1278">Translocase</keyword>
<evidence type="ECO:0000313" key="12">
    <source>
        <dbReference type="Proteomes" id="UP000824193"/>
    </source>
</evidence>
<feature type="transmembrane region" description="Helical" evidence="9">
    <location>
        <begin position="814"/>
        <end position="832"/>
    </location>
</feature>
<accession>A0A9D2ADB9</accession>
<dbReference type="InterPro" id="IPR036412">
    <property type="entry name" value="HAD-like_sf"/>
</dbReference>
<keyword evidence="5" id="KW-0067">ATP-binding</keyword>
<evidence type="ECO:0000256" key="1">
    <source>
        <dbReference type="ARBA" id="ARBA00004141"/>
    </source>
</evidence>
<dbReference type="SFLD" id="SFLDF00027">
    <property type="entry name" value="p-type_atpase"/>
    <property type="match status" value="1"/>
</dbReference>
<evidence type="ECO:0000256" key="4">
    <source>
        <dbReference type="ARBA" id="ARBA00022741"/>
    </source>
</evidence>
<dbReference type="Gene3D" id="1.20.1110.10">
    <property type="entry name" value="Calcium-transporting ATPase, transmembrane domain"/>
    <property type="match status" value="2"/>
</dbReference>
<keyword evidence="3 9" id="KW-0812">Transmembrane</keyword>
<keyword evidence="4" id="KW-0547">Nucleotide-binding</keyword>
<evidence type="ECO:0000256" key="3">
    <source>
        <dbReference type="ARBA" id="ARBA00022692"/>
    </source>
</evidence>
<sequence>MEYYQQTVEQAFAAQASGPEGLKAGQAAARLAKTGPNELRRAKKESVFQRFLQQMADPMILVLLAAAALSALTAACAGESFADVFIILAVVLINALLGVYQESKAEKAIEALQKMTAAHSRAVRGGRPVTVASRDLVPGDVVLLEAGCAVPADGRLVEAAALKIEEAALTGESLPVEKTAAALPAGRTVPLGDRHCMAYMGSTVSAGRGRLLITATGMDTEMGRIAGVLAATSQGKTPLQQKLAALSRSLSALVLAICVFIFGFGLWRAGSTDLATVLSSFMVAVSLAVAAVPEGLAAVVTIVLSMGVTRMSRQGAVIRRLTAVETLGCAQVICSDKTGTLTQNRMEVQSCFGPAKELAKALALCSDAEPGTGGRAEGEPTECALVEHAAKLGLAKKALCAAEPRVAELPFDSARKRMSTFHTRRGRPGVTQYVKGAPDVLLEKCTHWLKDGAAVPLTAADRAAILAQNRAMARSALRVLAAAKREWPALPARLAPETAERDLVFIGLAGMMDPVRPEAAAAIARCRAAGIRPVMITGDHKDTAAAIGRQLGILQSESQAVTGAELDRLSDGELARRAPSFSVYARVQPQHKVRIVQAWKRLGCVTAMTGDGVNDAPALKAADIGVGMGVTGTDVTKNVADMVLTDDNFATIVTAVAEGRRIYDNIRKAVQFLLASNTSEVLSIFSATLLGVQLLGPVHLLWINLITDCFPALALGMEKAEPDVMERPPRRPGESIFAGGLGLDVAWQGLLVTGLTLAAYFTGVRLETGLWQVAQSGTGVSMAFLTMSMAEIFHSFNMRSQRGSVFSLPARNPWLWAAMAGSLALSLGVLAWPPAAAAFGFEQLAPAQCGLALALALAVLPAVELGKGLLRLVSR</sequence>
<comment type="subcellular location">
    <subcellularLocation>
        <location evidence="1">Membrane</location>
        <topology evidence="1">Multi-pass membrane protein</topology>
    </subcellularLocation>
</comment>
<dbReference type="SUPFAM" id="SSF81665">
    <property type="entry name" value="Calcium ATPase, transmembrane domain M"/>
    <property type="match status" value="1"/>
</dbReference>
<dbReference type="PRINTS" id="PR00119">
    <property type="entry name" value="CATATPASE"/>
</dbReference>
<dbReference type="Proteomes" id="UP000824193">
    <property type="component" value="Unassembled WGS sequence"/>
</dbReference>
<keyword evidence="7 9" id="KW-1133">Transmembrane helix</keyword>
<comment type="similarity">
    <text evidence="2">Belongs to the cation transport ATPase (P-type) (TC 3.A.3) family. Type IIA subfamily.</text>
</comment>
<dbReference type="PRINTS" id="PR00120">
    <property type="entry name" value="HATPASE"/>
</dbReference>
<dbReference type="SUPFAM" id="SSF81660">
    <property type="entry name" value="Metal cation-transporting ATPase, ATP-binding domain N"/>
    <property type="match status" value="1"/>
</dbReference>
<feature type="transmembrane region" description="Helical" evidence="9">
    <location>
        <begin position="844"/>
        <end position="865"/>
    </location>
</feature>
<keyword evidence="8 9" id="KW-0472">Membrane</keyword>
<feature type="transmembrane region" description="Helical" evidence="9">
    <location>
        <begin position="670"/>
        <end position="692"/>
    </location>
</feature>
<dbReference type="InterPro" id="IPR023299">
    <property type="entry name" value="ATPase_P-typ_cyto_dom_N"/>
</dbReference>
<protein>
    <submittedName>
        <fullName evidence="11">Cation-translocating P-type ATPase</fullName>
    </submittedName>
</protein>
<evidence type="ECO:0000313" key="11">
    <source>
        <dbReference type="EMBL" id="HIX05469.1"/>
    </source>
</evidence>
<feature type="transmembrane region" description="Helical" evidence="9">
    <location>
        <begin position="58"/>
        <end position="75"/>
    </location>
</feature>
<comment type="caution">
    <text evidence="11">The sequence shown here is derived from an EMBL/GenBank/DDBJ whole genome shotgun (WGS) entry which is preliminary data.</text>
</comment>
<dbReference type="Pfam" id="PF13246">
    <property type="entry name" value="Cation_ATPase"/>
    <property type="match status" value="1"/>
</dbReference>
<dbReference type="InterPro" id="IPR006068">
    <property type="entry name" value="ATPase_P-typ_cation-transptr_C"/>
</dbReference>
<dbReference type="FunFam" id="3.40.50.1000:FF:000001">
    <property type="entry name" value="Phospholipid-transporting ATPase IC"/>
    <property type="match status" value="1"/>
</dbReference>
<feature type="transmembrane region" description="Helical" evidence="9">
    <location>
        <begin position="281"/>
        <end position="304"/>
    </location>
</feature>
<dbReference type="GO" id="GO:0016020">
    <property type="term" value="C:membrane"/>
    <property type="evidence" value="ECO:0007669"/>
    <property type="project" value="UniProtKB-SubCell"/>
</dbReference>
<dbReference type="Gene3D" id="3.40.50.1000">
    <property type="entry name" value="HAD superfamily/HAD-like"/>
    <property type="match status" value="2"/>
</dbReference>
<dbReference type="SUPFAM" id="SSF81653">
    <property type="entry name" value="Calcium ATPase, transduction domain A"/>
    <property type="match status" value="1"/>
</dbReference>
<reference evidence="11" key="2">
    <citation type="submission" date="2021-04" db="EMBL/GenBank/DDBJ databases">
        <authorList>
            <person name="Gilroy R."/>
        </authorList>
    </citation>
    <scope>NUCLEOTIDE SEQUENCE</scope>
    <source>
        <strain evidence="11">2239</strain>
    </source>
</reference>
<dbReference type="Pfam" id="PF00122">
    <property type="entry name" value="E1-E2_ATPase"/>
    <property type="match status" value="1"/>
</dbReference>
<gene>
    <name evidence="11" type="ORF">H9865_05100</name>
</gene>
<feature type="domain" description="Cation-transporting P-type ATPase N-terminal" evidence="10">
    <location>
        <begin position="2"/>
        <end position="75"/>
    </location>
</feature>
<dbReference type="InterPro" id="IPR001757">
    <property type="entry name" value="P_typ_ATPase"/>
</dbReference>
<evidence type="ECO:0000256" key="6">
    <source>
        <dbReference type="ARBA" id="ARBA00022967"/>
    </source>
</evidence>
<dbReference type="SMART" id="SM00831">
    <property type="entry name" value="Cation_ATPase_N"/>
    <property type="match status" value="1"/>
</dbReference>
<organism evidence="11 12">
    <name type="scientific">Candidatus Allofournierella pullicola</name>
    <dbReference type="NCBI Taxonomy" id="2838596"/>
    <lineage>
        <taxon>Bacteria</taxon>
        <taxon>Bacillati</taxon>
        <taxon>Bacillota</taxon>
        <taxon>Clostridia</taxon>
        <taxon>Eubacteriales</taxon>
        <taxon>Oscillospiraceae</taxon>
        <taxon>Allofournierella</taxon>
    </lineage>
</organism>
<evidence type="ECO:0000256" key="2">
    <source>
        <dbReference type="ARBA" id="ARBA00005675"/>
    </source>
</evidence>
<dbReference type="InterPro" id="IPR023298">
    <property type="entry name" value="ATPase_P-typ_TM_dom_sf"/>
</dbReference>
<dbReference type="PROSITE" id="PS00154">
    <property type="entry name" value="ATPASE_E1_E2"/>
    <property type="match status" value="1"/>
</dbReference>
<dbReference type="Pfam" id="PF00690">
    <property type="entry name" value="Cation_ATPase_N"/>
    <property type="match status" value="1"/>
</dbReference>
<dbReference type="InterPro" id="IPR059000">
    <property type="entry name" value="ATPase_P-type_domA"/>
</dbReference>
<feature type="transmembrane region" description="Helical" evidence="9">
    <location>
        <begin position="250"/>
        <end position="269"/>
    </location>
</feature>
<dbReference type="EMBL" id="DXFW01000013">
    <property type="protein sequence ID" value="HIX05469.1"/>
    <property type="molecule type" value="Genomic_DNA"/>
</dbReference>
<feature type="transmembrane region" description="Helical" evidence="9">
    <location>
        <begin position="81"/>
        <end position="100"/>
    </location>
</feature>
<dbReference type="SUPFAM" id="SSF56784">
    <property type="entry name" value="HAD-like"/>
    <property type="match status" value="1"/>
</dbReference>
<dbReference type="SFLD" id="SFLDS00003">
    <property type="entry name" value="Haloacid_Dehalogenase"/>
    <property type="match status" value="1"/>
</dbReference>
<name>A0A9D2ADB9_9FIRM</name>
<evidence type="ECO:0000256" key="9">
    <source>
        <dbReference type="SAM" id="Phobius"/>
    </source>
</evidence>
<dbReference type="InterPro" id="IPR044492">
    <property type="entry name" value="P_typ_ATPase_HD_dom"/>
</dbReference>
<evidence type="ECO:0000256" key="8">
    <source>
        <dbReference type="ARBA" id="ARBA00023136"/>
    </source>
</evidence>
<dbReference type="Gene3D" id="3.40.1110.10">
    <property type="entry name" value="Calcium-transporting ATPase, cytoplasmic domain N"/>
    <property type="match status" value="2"/>
</dbReference>
<dbReference type="GO" id="GO:0005524">
    <property type="term" value="F:ATP binding"/>
    <property type="evidence" value="ECO:0007669"/>
    <property type="project" value="UniProtKB-KW"/>
</dbReference>
<dbReference type="AlphaFoldDB" id="A0A9D2ADB9"/>
<evidence type="ECO:0000256" key="5">
    <source>
        <dbReference type="ARBA" id="ARBA00022840"/>
    </source>
</evidence>
<proteinExistence type="inferred from homology"/>
<dbReference type="InterPro" id="IPR023214">
    <property type="entry name" value="HAD_sf"/>
</dbReference>
<dbReference type="FunFam" id="3.40.50.1000:FF:000028">
    <property type="entry name" value="Calcium-transporting P-type ATPase, putative"/>
    <property type="match status" value="1"/>
</dbReference>
<dbReference type="SFLD" id="SFLDG00002">
    <property type="entry name" value="C1.7:_P-type_atpase_like"/>
    <property type="match status" value="1"/>
</dbReference>
<dbReference type="InterPro" id="IPR018303">
    <property type="entry name" value="ATPase_P-typ_P_site"/>
</dbReference>
<evidence type="ECO:0000256" key="7">
    <source>
        <dbReference type="ARBA" id="ARBA00022989"/>
    </source>
</evidence>
<feature type="transmembrane region" description="Helical" evidence="9">
    <location>
        <begin position="736"/>
        <end position="761"/>
    </location>
</feature>
<dbReference type="GO" id="GO:0016887">
    <property type="term" value="F:ATP hydrolysis activity"/>
    <property type="evidence" value="ECO:0007669"/>
    <property type="project" value="InterPro"/>
</dbReference>
<dbReference type="Gene3D" id="2.70.150.10">
    <property type="entry name" value="Calcium-transporting ATPase, cytoplasmic transduction domain A"/>
    <property type="match status" value="1"/>
</dbReference>
<dbReference type="NCBIfam" id="TIGR01494">
    <property type="entry name" value="ATPase_P-type"/>
    <property type="match status" value="3"/>
</dbReference>
<dbReference type="InterPro" id="IPR004014">
    <property type="entry name" value="ATPase_P-typ_cation-transptr_N"/>
</dbReference>
<evidence type="ECO:0000259" key="10">
    <source>
        <dbReference type="SMART" id="SM00831"/>
    </source>
</evidence>
<reference evidence="11" key="1">
    <citation type="journal article" date="2021" name="PeerJ">
        <title>Extensive microbial diversity within the chicken gut microbiome revealed by metagenomics and culture.</title>
        <authorList>
            <person name="Gilroy R."/>
            <person name="Ravi A."/>
            <person name="Getino M."/>
            <person name="Pursley I."/>
            <person name="Horton D.L."/>
            <person name="Alikhan N.F."/>
            <person name="Baker D."/>
            <person name="Gharbi K."/>
            <person name="Hall N."/>
            <person name="Watson M."/>
            <person name="Adriaenssens E.M."/>
            <person name="Foster-Nyarko E."/>
            <person name="Jarju S."/>
            <person name="Secka A."/>
            <person name="Antonio M."/>
            <person name="Oren A."/>
            <person name="Chaudhuri R.R."/>
            <person name="La Ragione R."/>
            <person name="Hildebrand F."/>
            <person name="Pallen M.J."/>
        </authorList>
    </citation>
    <scope>NUCLEOTIDE SEQUENCE</scope>
    <source>
        <strain evidence="11">2239</strain>
    </source>
</reference>
<dbReference type="Pfam" id="PF00689">
    <property type="entry name" value="Cation_ATPase_C"/>
    <property type="match status" value="1"/>
</dbReference>